<evidence type="ECO:0000313" key="2">
    <source>
        <dbReference type="Proteomes" id="UP001227268"/>
    </source>
</evidence>
<keyword evidence="2" id="KW-1185">Reference proteome</keyword>
<reference evidence="1" key="1">
    <citation type="submission" date="2023-04" db="EMBL/GenBank/DDBJ databases">
        <title>Draft Genome sequencing of Naganishia species isolated from polar environments using Oxford Nanopore Technology.</title>
        <authorList>
            <person name="Leo P."/>
            <person name="Venkateswaran K."/>
        </authorList>
    </citation>
    <scope>NUCLEOTIDE SEQUENCE</scope>
    <source>
        <strain evidence="1">MNA-CCFEE 5423</strain>
    </source>
</reference>
<proteinExistence type="predicted"/>
<sequence>MKPSQSNTSDFKSTGAQPPSAATSIPSDPPPAYTPNPDFSTSSPSGDTKSWPNNNATSTVPSASCASSSRSDHSVLVPTAQPVPGRPLLHEGQCLVQSSGCLTDFWLVFLKGGNTGYKNDDPYHPCKSCWKKYGRPYTSALAHSWAAPTTSASPSDSKHPPANQPPPQNYQRPLLLTNFHPSPAAPYTGIVMNHSYMRPGLIERGAQQNRIRPAQPQSHPQPPLVAPPPPGSGNEKPGYEYMQGSAVPYSSPPHPPFASPQQYPATPNGYAGPQGALHVAPGDPRIGGV</sequence>
<dbReference type="EMBL" id="JASBWT010000006">
    <property type="protein sequence ID" value="KAJ9103869.1"/>
    <property type="molecule type" value="Genomic_DNA"/>
</dbReference>
<gene>
    <name evidence="1" type="ORF">QFC21_002331</name>
</gene>
<name>A0ACC2VWN6_9TREE</name>
<protein>
    <submittedName>
        <fullName evidence="1">Uncharacterized protein</fullName>
    </submittedName>
</protein>
<comment type="caution">
    <text evidence="1">The sequence shown here is derived from an EMBL/GenBank/DDBJ whole genome shotgun (WGS) entry which is preliminary data.</text>
</comment>
<organism evidence="1 2">
    <name type="scientific">Naganishia friedmannii</name>
    <dbReference type="NCBI Taxonomy" id="89922"/>
    <lineage>
        <taxon>Eukaryota</taxon>
        <taxon>Fungi</taxon>
        <taxon>Dikarya</taxon>
        <taxon>Basidiomycota</taxon>
        <taxon>Agaricomycotina</taxon>
        <taxon>Tremellomycetes</taxon>
        <taxon>Filobasidiales</taxon>
        <taxon>Filobasidiaceae</taxon>
        <taxon>Naganishia</taxon>
    </lineage>
</organism>
<evidence type="ECO:0000313" key="1">
    <source>
        <dbReference type="EMBL" id="KAJ9103869.1"/>
    </source>
</evidence>
<accession>A0ACC2VWN6</accession>
<dbReference type="Proteomes" id="UP001227268">
    <property type="component" value="Unassembled WGS sequence"/>
</dbReference>